<dbReference type="EMBL" id="AP022642">
    <property type="protein sequence ID" value="BCA31296.1"/>
    <property type="molecule type" value="Genomic_DNA"/>
</dbReference>
<dbReference type="Pfam" id="PF13511">
    <property type="entry name" value="DUF4124"/>
    <property type="match status" value="1"/>
</dbReference>
<gene>
    <name evidence="4" type="ORF">PtoMrB4_52730</name>
</gene>
<dbReference type="KEGG" id="poj:PtoMrB4_52730"/>
<dbReference type="AlphaFoldDB" id="A0A679GIW4"/>
<dbReference type="RefSeq" id="WP_172434877.1">
    <property type="nucleotide sequence ID" value="NZ_AP022642.1"/>
</dbReference>
<proteinExistence type="predicted"/>
<feature type="domain" description="DUF4124" evidence="3">
    <location>
        <begin position="7"/>
        <end position="58"/>
    </location>
</feature>
<evidence type="ECO:0000256" key="1">
    <source>
        <dbReference type="SAM" id="MobiDB-lite"/>
    </source>
</evidence>
<protein>
    <recommendedName>
        <fullName evidence="3">DUF4124 domain-containing protein</fullName>
    </recommendedName>
</protein>
<accession>A0A679GIW4</accession>
<dbReference type="Proteomes" id="UP000501237">
    <property type="component" value="Chromosome"/>
</dbReference>
<reference evidence="4 5" key="1">
    <citation type="journal article" date="2020" name="Microbiol. Resour. Announc.">
        <title>Complete genome sequence of Pseudomonas otitidis strain MrB4, isolated from Lake Biwa in Japan.</title>
        <authorList>
            <person name="Miyazaki K."/>
            <person name="Hase E."/>
            <person name="Maruya T."/>
        </authorList>
    </citation>
    <scope>NUCLEOTIDE SEQUENCE [LARGE SCALE GENOMIC DNA]</scope>
    <source>
        <strain evidence="4 5">MrB4</strain>
    </source>
</reference>
<organism evidence="4 5">
    <name type="scientific">Metapseudomonas otitidis</name>
    <dbReference type="NCBI Taxonomy" id="319939"/>
    <lineage>
        <taxon>Bacteria</taxon>
        <taxon>Pseudomonadati</taxon>
        <taxon>Pseudomonadota</taxon>
        <taxon>Gammaproteobacteria</taxon>
        <taxon>Pseudomonadales</taxon>
        <taxon>Pseudomonadaceae</taxon>
        <taxon>Metapseudomonas</taxon>
    </lineage>
</organism>
<evidence type="ECO:0000256" key="2">
    <source>
        <dbReference type="SAM" id="SignalP"/>
    </source>
</evidence>
<evidence type="ECO:0000259" key="3">
    <source>
        <dbReference type="Pfam" id="PF13511"/>
    </source>
</evidence>
<feature type="region of interest" description="Disordered" evidence="1">
    <location>
        <begin position="164"/>
        <end position="183"/>
    </location>
</feature>
<feature type="signal peptide" evidence="2">
    <location>
        <begin position="1"/>
        <end position="18"/>
    </location>
</feature>
<feature type="compositionally biased region" description="Pro residues" evidence="1">
    <location>
        <begin position="172"/>
        <end position="183"/>
    </location>
</feature>
<dbReference type="GeneID" id="57400499"/>
<sequence length="183" mass="19814">MRPMLACLLLTLALPASAQIYKYTDANGHTVFTNQPPEGGKVETVDLPPTNTVEAQKPVAPPPVTPEKKASAAYEQLSLELPDEEALRANNGTFSVPVRIKPRLQPGHSLRLVMDGQPYGEPANVPRLQVVSADRGEHSLAVQVLVGDKVLQQSDAQTFTLQRVNTHSPALRPKPIPKPTPKP</sequence>
<dbReference type="InterPro" id="IPR025392">
    <property type="entry name" value="DUF4124"/>
</dbReference>
<evidence type="ECO:0000313" key="5">
    <source>
        <dbReference type="Proteomes" id="UP000501237"/>
    </source>
</evidence>
<keyword evidence="2" id="KW-0732">Signal</keyword>
<name>A0A679GIW4_9GAMM</name>
<evidence type="ECO:0000313" key="4">
    <source>
        <dbReference type="EMBL" id="BCA31296.1"/>
    </source>
</evidence>
<feature type="chain" id="PRO_5025502403" description="DUF4124 domain-containing protein" evidence="2">
    <location>
        <begin position="19"/>
        <end position="183"/>
    </location>
</feature>